<dbReference type="SUPFAM" id="SSF54611">
    <property type="entry name" value="SecB-like"/>
    <property type="match status" value="1"/>
</dbReference>
<protein>
    <recommendedName>
        <fullName evidence="5">Protein-export protein SecB</fullName>
    </recommendedName>
</protein>
<comment type="subcellular location">
    <subcellularLocation>
        <location evidence="5">Cytoplasm</location>
    </subcellularLocation>
</comment>
<dbReference type="OrthoDB" id="9795145at2"/>
<dbReference type="HAMAP" id="MF_00821">
    <property type="entry name" value="SecB"/>
    <property type="match status" value="1"/>
</dbReference>
<dbReference type="InterPro" id="IPR035958">
    <property type="entry name" value="SecB-like_sf"/>
</dbReference>
<comment type="similarity">
    <text evidence="1 5">Belongs to the SecB family.</text>
</comment>
<keyword evidence="5" id="KW-0963">Cytoplasm</keyword>
<keyword evidence="3 5" id="KW-0653">Protein transport</keyword>
<dbReference type="InterPro" id="IPR003708">
    <property type="entry name" value="SecB"/>
</dbReference>
<comment type="subunit">
    <text evidence="5">Homotetramer, a dimer of dimers. One homotetramer interacts with 1 SecA dimer.</text>
</comment>
<dbReference type="Pfam" id="PF02556">
    <property type="entry name" value="SecB"/>
    <property type="match status" value="1"/>
</dbReference>
<sequence>MAEENQTEQGAAQESAPQFAIQRVYTKDVSFETPNSPAIFQKDWQPEVKLDLDTRSTKLAEDTYEVVLSVTVTATVEGQTAFLAEVQQAGIFTIGNLPEAQLAHTIGAFCPTTLFPYARETVASLVNRGSFPQINLAPVNFEGLYASYVQQQAAQAQAQANMPESSETH</sequence>
<evidence type="ECO:0000313" key="7">
    <source>
        <dbReference type="Proteomes" id="UP000290244"/>
    </source>
</evidence>
<keyword evidence="4 5" id="KW-0811">Translocation</keyword>
<evidence type="ECO:0000256" key="2">
    <source>
        <dbReference type="ARBA" id="ARBA00022448"/>
    </source>
</evidence>
<evidence type="ECO:0000256" key="1">
    <source>
        <dbReference type="ARBA" id="ARBA00009990"/>
    </source>
</evidence>
<reference evidence="6 7" key="1">
    <citation type="submission" date="2018-12" db="EMBL/GenBank/DDBJ databases">
        <title>Complete genome of Litorilituus sediminis.</title>
        <authorList>
            <person name="Liu A."/>
            <person name="Rong J."/>
        </authorList>
    </citation>
    <scope>NUCLEOTIDE SEQUENCE [LARGE SCALE GENOMIC DNA]</scope>
    <source>
        <strain evidence="6 7">JCM 17549</strain>
    </source>
</reference>
<dbReference type="EMBL" id="CP034759">
    <property type="protein sequence ID" value="QBG36647.1"/>
    <property type="molecule type" value="Genomic_DNA"/>
</dbReference>
<dbReference type="AlphaFoldDB" id="A0A4P6PAM4"/>
<proteinExistence type="inferred from homology"/>
<dbReference type="NCBIfam" id="TIGR00809">
    <property type="entry name" value="secB"/>
    <property type="match status" value="1"/>
</dbReference>
<evidence type="ECO:0000256" key="4">
    <source>
        <dbReference type="ARBA" id="ARBA00023010"/>
    </source>
</evidence>
<evidence type="ECO:0000256" key="5">
    <source>
        <dbReference type="HAMAP-Rule" id="MF_00821"/>
    </source>
</evidence>
<dbReference type="PRINTS" id="PR01594">
    <property type="entry name" value="SECBCHAPRONE"/>
</dbReference>
<dbReference type="GO" id="GO:0006457">
    <property type="term" value="P:protein folding"/>
    <property type="evidence" value="ECO:0007669"/>
    <property type="project" value="UniProtKB-UniRule"/>
</dbReference>
<gene>
    <name evidence="5 6" type="primary">secB</name>
    <name evidence="6" type="ORF">EMK97_13415</name>
</gene>
<comment type="function">
    <text evidence="5">One of the proteins required for the normal export of preproteins out of the cell cytoplasm. It is a molecular chaperone that binds to a subset of precursor proteins, maintaining them in a translocation-competent state. It also specifically binds to its receptor SecA.</text>
</comment>
<dbReference type="GO" id="GO:0015031">
    <property type="term" value="P:protein transport"/>
    <property type="evidence" value="ECO:0007669"/>
    <property type="project" value="UniProtKB-UniRule"/>
</dbReference>
<accession>A0A4P6PAM4</accession>
<dbReference type="GO" id="GO:0005737">
    <property type="term" value="C:cytoplasm"/>
    <property type="evidence" value="ECO:0007669"/>
    <property type="project" value="UniProtKB-SubCell"/>
</dbReference>
<evidence type="ECO:0000256" key="3">
    <source>
        <dbReference type="ARBA" id="ARBA00022927"/>
    </source>
</evidence>
<dbReference type="GO" id="GO:0051262">
    <property type="term" value="P:protein tetramerization"/>
    <property type="evidence" value="ECO:0007669"/>
    <property type="project" value="InterPro"/>
</dbReference>
<dbReference type="Proteomes" id="UP000290244">
    <property type="component" value="Chromosome"/>
</dbReference>
<dbReference type="PANTHER" id="PTHR36918">
    <property type="match status" value="1"/>
</dbReference>
<dbReference type="KEGG" id="lsd:EMK97_13415"/>
<dbReference type="RefSeq" id="WP_130602998.1">
    <property type="nucleotide sequence ID" value="NZ_CP034759.1"/>
</dbReference>
<dbReference type="Gene3D" id="3.10.420.10">
    <property type="entry name" value="SecB-like"/>
    <property type="match status" value="1"/>
</dbReference>
<name>A0A4P6PAM4_9GAMM</name>
<dbReference type="NCBIfam" id="NF004393">
    <property type="entry name" value="PRK05751.1-4"/>
    <property type="match status" value="1"/>
</dbReference>
<dbReference type="PANTHER" id="PTHR36918:SF1">
    <property type="entry name" value="PROTEIN-EXPORT PROTEIN SECB"/>
    <property type="match status" value="1"/>
</dbReference>
<keyword evidence="5" id="KW-0143">Chaperone</keyword>
<keyword evidence="2 5" id="KW-0813">Transport</keyword>
<organism evidence="6 7">
    <name type="scientific">Litorilituus sediminis</name>
    <dbReference type="NCBI Taxonomy" id="718192"/>
    <lineage>
        <taxon>Bacteria</taxon>
        <taxon>Pseudomonadati</taxon>
        <taxon>Pseudomonadota</taxon>
        <taxon>Gammaproteobacteria</taxon>
        <taxon>Alteromonadales</taxon>
        <taxon>Colwelliaceae</taxon>
        <taxon>Litorilituus</taxon>
    </lineage>
</organism>
<evidence type="ECO:0000313" key="6">
    <source>
        <dbReference type="EMBL" id="QBG36647.1"/>
    </source>
</evidence>
<keyword evidence="7" id="KW-1185">Reference proteome</keyword>
<dbReference type="GO" id="GO:0051082">
    <property type="term" value="F:unfolded protein binding"/>
    <property type="evidence" value="ECO:0007669"/>
    <property type="project" value="InterPro"/>
</dbReference>